<gene>
    <name evidence="1" type="ORF">HMPREF9429_00763</name>
</gene>
<accession>E2ZBD6</accession>
<protein>
    <recommendedName>
        <fullName evidence="3">Head-tail adaptor protein</fullName>
    </recommendedName>
</protein>
<proteinExistence type="predicted"/>
<comment type="caution">
    <text evidence="1">The sequence shown here is derived from an EMBL/GenBank/DDBJ whole genome shotgun (WGS) entry which is preliminary data.</text>
</comment>
<dbReference type="InterPro" id="IPR008767">
    <property type="entry name" value="Phage_SPP1_head-tail_adaptor"/>
</dbReference>
<sequence length="69" mass="7823">MTTVSDLKSRIELYRLQLTPDGQGGYDETYVRVGTVWAQIHRPRFWEPEAGGGPATAITRALRFATEKR</sequence>
<dbReference type="Proteomes" id="UP000003195">
    <property type="component" value="Unassembled WGS sequence"/>
</dbReference>
<dbReference type="STRING" id="706434.HMPREF9429_00763"/>
<evidence type="ECO:0008006" key="3">
    <source>
        <dbReference type="Google" id="ProtNLM"/>
    </source>
</evidence>
<keyword evidence="2" id="KW-1185">Reference proteome</keyword>
<dbReference type="EMBL" id="AECS01000029">
    <property type="protein sequence ID" value="EFQ04386.1"/>
    <property type="molecule type" value="Genomic_DNA"/>
</dbReference>
<dbReference type="HOGENOM" id="CLU_2771071_0_0_9"/>
<dbReference type="RefSeq" id="WP_006941744.1">
    <property type="nucleotide sequence ID" value="NZ_GL538202.1"/>
</dbReference>
<dbReference type="Pfam" id="PF05521">
    <property type="entry name" value="Phage_HCP"/>
    <property type="match status" value="1"/>
</dbReference>
<dbReference type="Gene3D" id="2.40.10.270">
    <property type="entry name" value="Bacteriophage SPP1 head-tail adaptor protein"/>
    <property type="match status" value="1"/>
</dbReference>
<reference evidence="1 2" key="1">
    <citation type="submission" date="2010-08" db="EMBL/GenBank/DDBJ databases">
        <authorList>
            <person name="Weinstock G."/>
            <person name="Sodergren E."/>
            <person name="Clifton S."/>
            <person name="Fulton L."/>
            <person name="Fulton B."/>
            <person name="Courtney L."/>
            <person name="Fronick C."/>
            <person name="Harrison M."/>
            <person name="Strong C."/>
            <person name="Farmer C."/>
            <person name="Delahaunty K."/>
            <person name="Markovic C."/>
            <person name="Hall O."/>
            <person name="Minx P."/>
            <person name="Tomlinson C."/>
            <person name="Mitreva M."/>
            <person name="Hou S."/>
            <person name="Chen J."/>
            <person name="Wollam A."/>
            <person name="Pepin K.H."/>
            <person name="Johnson M."/>
            <person name="Bhonagiri V."/>
            <person name="Zhang X."/>
            <person name="Suruliraj S."/>
            <person name="Warren W."/>
            <person name="Chinwalla A."/>
            <person name="Mardis E.R."/>
            <person name="Wilson R.K."/>
        </authorList>
    </citation>
    <scope>NUCLEOTIDE SEQUENCE [LARGE SCALE GENOMIC DNA]</scope>
    <source>
        <strain evidence="1 2">F0359</strain>
    </source>
</reference>
<dbReference type="InterPro" id="IPR038666">
    <property type="entry name" value="SSP1_head-tail_sf"/>
</dbReference>
<name>E2ZBD6_9FIRM</name>
<organism evidence="1 2">
    <name type="scientific">Megasphaera micronuciformis F0359</name>
    <dbReference type="NCBI Taxonomy" id="706434"/>
    <lineage>
        <taxon>Bacteria</taxon>
        <taxon>Bacillati</taxon>
        <taxon>Bacillota</taxon>
        <taxon>Negativicutes</taxon>
        <taxon>Veillonellales</taxon>
        <taxon>Veillonellaceae</taxon>
        <taxon>Megasphaera</taxon>
    </lineage>
</organism>
<evidence type="ECO:0000313" key="1">
    <source>
        <dbReference type="EMBL" id="EFQ04386.1"/>
    </source>
</evidence>
<dbReference type="AlphaFoldDB" id="E2ZBD6"/>
<evidence type="ECO:0000313" key="2">
    <source>
        <dbReference type="Proteomes" id="UP000003195"/>
    </source>
</evidence>